<dbReference type="InterPro" id="IPR005180">
    <property type="entry name" value="DUF302"/>
</dbReference>
<keyword evidence="1" id="KW-0732">Signal</keyword>
<keyword evidence="4" id="KW-1185">Reference proteome</keyword>
<evidence type="ECO:0000313" key="4">
    <source>
        <dbReference type="Proteomes" id="UP001221302"/>
    </source>
</evidence>
<evidence type="ECO:0000256" key="1">
    <source>
        <dbReference type="SAM" id="SignalP"/>
    </source>
</evidence>
<name>A0AAE3P2L1_9BACT</name>
<feature type="chain" id="PRO_5042170118" evidence="1">
    <location>
        <begin position="20"/>
        <end position="154"/>
    </location>
</feature>
<gene>
    <name evidence="3" type="ORF">P0M35_13885</name>
</gene>
<feature type="signal peptide" evidence="1">
    <location>
        <begin position="1"/>
        <end position="19"/>
    </location>
</feature>
<dbReference type="InterPro" id="IPR035923">
    <property type="entry name" value="TT1751-like_sf"/>
</dbReference>
<accession>A0AAE3P2L1</accession>
<dbReference type="PANTHER" id="PTHR38342">
    <property type="entry name" value="SLR5037 PROTEIN"/>
    <property type="match status" value="1"/>
</dbReference>
<dbReference type="PANTHER" id="PTHR38342:SF1">
    <property type="entry name" value="SLR5037 PROTEIN"/>
    <property type="match status" value="1"/>
</dbReference>
<organism evidence="3 4">
    <name type="scientific">Stygiobacter electus</name>
    <dbReference type="NCBI Taxonomy" id="3032292"/>
    <lineage>
        <taxon>Bacteria</taxon>
        <taxon>Pseudomonadati</taxon>
        <taxon>Ignavibacteriota</taxon>
        <taxon>Ignavibacteria</taxon>
        <taxon>Ignavibacteriales</taxon>
        <taxon>Melioribacteraceae</taxon>
        <taxon>Stygiobacter</taxon>
    </lineage>
</organism>
<dbReference type="RefSeq" id="WP_321537022.1">
    <property type="nucleotide sequence ID" value="NZ_JARGDL010000033.1"/>
</dbReference>
<dbReference type="Proteomes" id="UP001221302">
    <property type="component" value="Unassembled WGS sequence"/>
</dbReference>
<comment type="caution">
    <text evidence="3">The sequence shown here is derived from an EMBL/GenBank/DDBJ whole genome shotgun (WGS) entry which is preliminary data.</text>
</comment>
<evidence type="ECO:0000259" key="2">
    <source>
        <dbReference type="Pfam" id="PF03625"/>
    </source>
</evidence>
<dbReference type="EMBL" id="JARGDL010000033">
    <property type="protein sequence ID" value="MDF1613249.1"/>
    <property type="molecule type" value="Genomic_DNA"/>
</dbReference>
<dbReference type="CDD" id="cd14797">
    <property type="entry name" value="DUF302"/>
    <property type="match status" value="1"/>
</dbReference>
<dbReference type="SUPFAM" id="SSF103247">
    <property type="entry name" value="TT1751-like"/>
    <property type="match status" value="1"/>
</dbReference>
<dbReference type="Pfam" id="PF03625">
    <property type="entry name" value="DUF302"/>
    <property type="match status" value="1"/>
</dbReference>
<protein>
    <submittedName>
        <fullName evidence="3">DUF302 domain-containing protein</fullName>
    </submittedName>
</protein>
<proteinExistence type="predicted"/>
<feature type="domain" description="DUF302" evidence="2">
    <location>
        <begin position="59"/>
        <end position="121"/>
    </location>
</feature>
<reference evidence="3" key="1">
    <citation type="submission" date="2023-03" db="EMBL/GenBank/DDBJ databases">
        <title>Stygiobacter electus gen. nov., sp. nov., facultatively anaerobic thermotolerant bacterium of the class Ignavibacteria from a well of Yessentuki mineral water deposit.</title>
        <authorList>
            <person name="Podosokorskaya O.A."/>
            <person name="Elcheninov A.G."/>
            <person name="Petrova N.F."/>
            <person name="Zavarzina D.G."/>
            <person name="Kublanov I.V."/>
            <person name="Merkel A.Y."/>
        </authorList>
    </citation>
    <scope>NUCLEOTIDE SEQUENCE</scope>
    <source>
        <strain evidence="3">09-Me</strain>
    </source>
</reference>
<dbReference type="Gene3D" id="3.30.310.70">
    <property type="entry name" value="TT1751-like domain"/>
    <property type="match status" value="1"/>
</dbReference>
<sequence length="154" mass="17610">MNRLINTFLFLFLIITINAQNKTSEGFISESESKYTFTQTVDTLTKVAEANKWKVIIVHDLQASLKKNGKEVLPVKVIEVCNPNYSFNVLNKEEFKLFSSMMPCRISVYEKADGKTYVSRINTGFMNEVMKDKQCKSMSNALSDIEKFISNVVK</sequence>
<evidence type="ECO:0000313" key="3">
    <source>
        <dbReference type="EMBL" id="MDF1613249.1"/>
    </source>
</evidence>
<dbReference type="AlphaFoldDB" id="A0AAE3P2L1"/>